<evidence type="ECO:0000256" key="6">
    <source>
        <dbReference type="ARBA" id="ARBA00022839"/>
    </source>
</evidence>
<dbReference type="Gene3D" id="3.30.420.10">
    <property type="entry name" value="Ribonuclease H-like superfamily/Ribonuclease H"/>
    <property type="match status" value="1"/>
</dbReference>
<evidence type="ECO:0000259" key="8">
    <source>
        <dbReference type="PROSITE" id="PS51999"/>
    </source>
</evidence>
<dbReference type="Pfam" id="PF00929">
    <property type="entry name" value="RNase_T"/>
    <property type="match status" value="1"/>
</dbReference>
<dbReference type="SMART" id="SM00479">
    <property type="entry name" value="EXOIII"/>
    <property type="match status" value="1"/>
</dbReference>
<evidence type="ECO:0000256" key="5">
    <source>
        <dbReference type="ARBA" id="ARBA00022833"/>
    </source>
</evidence>
<organism evidence="9">
    <name type="scientific">Wollemia nobilis</name>
    <dbReference type="NCBI Taxonomy" id="56998"/>
    <lineage>
        <taxon>Eukaryota</taxon>
        <taxon>Viridiplantae</taxon>
        <taxon>Streptophyta</taxon>
        <taxon>Embryophyta</taxon>
        <taxon>Tracheophyta</taxon>
        <taxon>Spermatophyta</taxon>
        <taxon>Pinopsida</taxon>
        <taxon>Pinidae</taxon>
        <taxon>Conifers II</taxon>
        <taxon>Araucariales</taxon>
        <taxon>Araucariaceae</taxon>
        <taxon>Wollemia</taxon>
    </lineage>
</organism>
<dbReference type="SUPFAM" id="SSF53098">
    <property type="entry name" value="Ribonuclease H-like"/>
    <property type="match status" value="1"/>
</dbReference>
<name>A0A0C9RX82_9CONI</name>
<keyword evidence="4" id="KW-0378">Hydrolase</keyword>
<dbReference type="EMBL" id="GCHU01006981">
    <property type="protein sequence ID" value="JAG88594.1"/>
    <property type="molecule type" value="Transcribed_RNA"/>
</dbReference>
<dbReference type="AlphaFoldDB" id="A0A0C9RX82"/>
<proteinExistence type="predicted"/>
<dbReference type="GO" id="GO:0003676">
    <property type="term" value="F:nucleic acid binding"/>
    <property type="evidence" value="ECO:0007669"/>
    <property type="project" value="InterPro"/>
</dbReference>
<evidence type="ECO:0000256" key="3">
    <source>
        <dbReference type="ARBA" id="ARBA00022771"/>
    </source>
</evidence>
<keyword evidence="6" id="KW-0269">Exonuclease</keyword>
<dbReference type="GO" id="GO:0008270">
    <property type="term" value="F:zinc ion binding"/>
    <property type="evidence" value="ECO:0007669"/>
    <property type="project" value="UniProtKB-KW"/>
</dbReference>
<dbReference type="PANTHER" id="PTHR23044:SF61">
    <property type="entry name" value="3'-5' EXORIBONUCLEASE 1-RELATED"/>
    <property type="match status" value="1"/>
</dbReference>
<feature type="domain" description="GRF-type" evidence="8">
    <location>
        <begin position="378"/>
        <end position="423"/>
    </location>
</feature>
<dbReference type="InterPro" id="IPR012337">
    <property type="entry name" value="RNaseH-like_sf"/>
</dbReference>
<evidence type="ECO:0000256" key="2">
    <source>
        <dbReference type="ARBA" id="ARBA00022723"/>
    </source>
</evidence>
<dbReference type="InterPro" id="IPR010666">
    <property type="entry name" value="Znf_GRF"/>
</dbReference>
<dbReference type="PROSITE" id="PS51999">
    <property type="entry name" value="ZF_GRF"/>
    <property type="match status" value="1"/>
</dbReference>
<dbReference type="InterPro" id="IPR051274">
    <property type="entry name" value="3-5_Exoribonuclease"/>
</dbReference>
<evidence type="ECO:0000256" key="4">
    <source>
        <dbReference type="ARBA" id="ARBA00022801"/>
    </source>
</evidence>
<evidence type="ECO:0000256" key="7">
    <source>
        <dbReference type="PROSITE-ProRule" id="PRU01343"/>
    </source>
</evidence>
<dbReference type="InterPro" id="IPR047201">
    <property type="entry name" value="ERI-1_3'hExo-like"/>
</dbReference>
<keyword evidence="1" id="KW-0540">Nuclease</keyword>
<dbReference type="InterPro" id="IPR036397">
    <property type="entry name" value="RNaseH_sf"/>
</dbReference>
<accession>A0A0C9RX82</accession>
<evidence type="ECO:0000256" key="1">
    <source>
        <dbReference type="ARBA" id="ARBA00022722"/>
    </source>
</evidence>
<dbReference type="InterPro" id="IPR013520">
    <property type="entry name" value="Ribonucl_H"/>
</dbReference>
<keyword evidence="5" id="KW-0862">Zinc</keyword>
<dbReference type="PANTHER" id="PTHR23044">
    <property type="entry name" value="3'-5' EXONUCLEASE ERI1-RELATED"/>
    <property type="match status" value="1"/>
</dbReference>
<protein>
    <submittedName>
        <fullName evidence="9">TSA: Wollemia nobilis Ref_Wollemi_Transcript_7026_1851 transcribed RNA sequence</fullName>
    </submittedName>
</protein>
<dbReference type="CDD" id="cd06133">
    <property type="entry name" value="ERI-1_3'hExo_like"/>
    <property type="match status" value="1"/>
</dbReference>
<reference evidence="9" key="1">
    <citation type="submission" date="2015-02" db="EMBL/GenBank/DDBJ databases">
        <title>A transcriptome of Wollemia nobilis - a relic of Gondwana.</title>
        <authorList>
            <person name="Chia J.Y."/>
            <person name="Leong Y.S."/>
            <person name="Abdul Karim S."/>
            <person name="Wan Azmi N."/>
            <person name="Hercus R."/>
            <person name="Croft L."/>
        </authorList>
    </citation>
    <scope>NUCLEOTIDE SEQUENCE</scope>
    <source>
        <strain evidence="9">MaeBrown</strain>
        <tissue evidence="9">Leaf</tissue>
    </source>
</reference>
<sequence length="428" mass="48082">MIEQAYTNYGEQRRNHEVALMQIHRNPGYSIQCNGAPGVCVTLNSERDFFLGGIHELDGIPNPPTYVAFNEGLMTARWLPEVNVYYQDFSSFQTHPGHVMKQGPVLQRNWDSPVQPESRMQNIAFKMHPQGNAQGMQVQEFQYFVVIDFEATCDMGTRLSPQEIIEFPSVLVNGVTGRLEGHFQTYIKPVYHPVLTDFCKDLTGIQQNQVVGGVSLSEALLMHDNWLEERGVKNTTFAIVTWSDWDCKVMLESECNLKGIRKPSYFNRWINLKIPFYDAFHQLNCNLKGAVQLAGLTWEGRAHCGLDDARNTARLLVDLMRRGIKLSITNSMSPSDASRLPHPNQIRTKNVTSGSCGSHSFVQGLGSGILLNAVDEDCYCGVRCNKCMIKKPGPQQGKVFFGCGNWSVTRGSMCGYFKWAVPDLPLNA</sequence>
<keyword evidence="2" id="KW-0479">Metal-binding</keyword>
<keyword evidence="3 7" id="KW-0863">Zinc-finger</keyword>
<evidence type="ECO:0000313" key="9">
    <source>
        <dbReference type="EMBL" id="JAG88594.1"/>
    </source>
</evidence>
<dbReference type="GO" id="GO:0000175">
    <property type="term" value="F:3'-5'-RNA exonuclease activity"/>
    <property type="evidence" value="ECO:0007669"/>
    <property type="project" value="InterPro"/>
</dbReference>